<gene>
    <name evidence="5" type="ORF">COT77_00940</name>
</gene>
<dbReference type="InterPro" id="IPR001310">
    <property type="entry name" value="Histidine_triad_HIT"/>
</dbReference>
<dbReference type="Gene3D" id="3.30.428.10">
    <property type="entry name" value="HIT-like"/>
    <property type="match status" value="1"/>
</dbReference>
<dbReference type="InterPro" id="IPR036265">
    <property type="entry name" value="HIT-like_sf"/>
</dbReference>
<feature type="active site" description="Tele-AMP-histidine intermediate" evidence="1">
    <location>
        <position position="101"/>
    </location>
</feature>
<dbReference type="Pfam" id="PF01230">
    <property type="entry name" value="HIT"/>
    <property type="match status" value="1"/>
</dbReference>
<dbReference type="EMBL" id="PEZV01000006">
    <property type="protein sequence ID" value="PIT97520.1"/>
    <property type="molecule type" value="Genomic_DNA"/>
</dbReference>
<dbReference type="AlphaFoldDB" id="A0A2M6WXK2"/>
<sequence length="114" mass="13047">MDCIFCDLKNKKMPAQIIAKNKDFFAIFDINPKAQKHILIISNRHAENFHDYFSKNPENFKSFIEITNSLIEKYSLSESDAGYKIICNSGEKAGQSVNHFHAHLLSGKIGNWQV</sequence>
<evidence type="ECO:0000256" key="2">
    <source>
        <dbReference type="PIRSR" id="PIRSR601310-3"/>
    </source>
</evidence>
<dbReference type="GO" id="GO:0003824">
    <property type="term" value="F:catalytic activity"/>
    <property type="evidence" value="ECO:0007669"/>
    <property type="project" value="InterPro"/>
</dbReference>
<dbReference type="PRINTS" id="PR00332">
    <property type="entry name" value="HISTRIAD"/>
</dbReference>
<evidence type="ECO:0000313" key="5">
    <source>
        <dbReference type="EMBL" id="PIT97520.1"/>
    </source>
</evidence>
<accession>A0A2M6WXK2</accession>
<dbReference type="SUPFAM" id="SSF54197">
    <property type="entry name" value="HIT-like"/>
    <property type="match status" value="1"/>
</dbReference>
<name>A0A2M6WXK2_9BACT</name>
<dbReference type="Proteomes" id="UP000228596">
    <property type="component" value="Unassembled WGS sequence"/>
</dbReference>
<evidence type="ECO:0000256" key="3">
    <source>
        <dbReference type="PROSITE-ProRule" id="PRU00464"/>
    </source>
</evidence>
<dbReference type="InterPro" id="IPR011146">
    <property type="entry name" value="HIT-like"/>
</dbReference>
<reference evidence="6" key="1">
    <citation type="submission" date="2017-09" db="EMBL/GenBank/DDBJ databases">
        <title>Depth-based differentiation of microbial function through sediment-hosted aquifers and enrichment of novel symbionts in the deep terrestrial subsurface.</title>
        <authorList>
            <person name="Probst A.J."/>
            <person name="Ladd B."/>
            <person name="Jarett J.K."/>
            <person name="Geller-Mcgrath D.E."/>
            <person name="Sieber C.M.K."/>
            <person name="Emerson J.B."/>
            <person name="Anantharaman K."/>
            <person name="Thomas B.C."/>
            <person name="Malmstrom R."/>
            <person name="Stieglmeier M."/>
            <person name="Klingl A."/>
            <person name="Woyke T."/>
            <person name="Ryan C.M."/>
            <person name="Banfield J.F."/>
        </authorList>
    </citation>
    <scope>NUCLEOTIDE SEQUENCE [LARGE SCALE GENOMIC DNA]</scope>
</reference>
<proteinExistence type="predicted"/>
<protein>
    <submittedName>
        <fullName evidence="5">Histidine triad nucleotide-binding protein</fullName>
    </submittedName>
</protein>
<feature type="short sequence motif" description="Histidine triad motif" evidence="2 3">
    <location>
        <begin position="99"/>
        <end position="103"/>
    </location>
</feature>
<dbReference type="PANTHER" id="PTHR23089">
    <property type="entry name" value="HISTIDINE TRIAD HIT PROTEIN"/>
    <property type="match status" value="1"/>
</dbReference>
<comment type="caution">
    <text evidence="5">The sequence shown here is derived from an EMBL/GenBank/DDBJ whole genome shotgun (WGS) entry which is preliminary data.</text>
</comment>
<dbReference type="PROSITE" id="PS51084">
    <property type="entry name" value="HIT_2"/>
    <property type="match status" value="1"/>
</dbReference>
<evidence type="ECO:0000259" key="4">
    <source>
        <dbReference type="PROSITE" id="PS51084"/>
    </source>
</evidence>
<evidence type="ECO:0000256" key="1">
    <source>
        <dbReference type="PIRSR" id="PIRSR601310-1"/>
    </source>
</evidence>
<feature type="domain" description="HIT" evidence="4">
    <location>
        <begin position="4"/>
        <end position="114"/>
    </location>
</feature>
<organism evidence="5 6">
    <name type="scientific">Candidatus Berkelbacteria bacterium CG10_big_fil_rev_8_21_14_0_10_41_12</name>
    <dbReference type="NCBI Taxonomy" id="1974513"/>
    <lineage>
        <taxon>Bacteria</taxon>
        <taxon>Candidatus Berkelbacteria</taxon>
    </lineage>
</organism>
<evidence type="ECO:0000313" key="6">
    <source>
        <dbReference type="Proteomes" id="UP000228596"/>
    </source>
</evidence>